<dbReference type="EMBL" id="CP028913">
    <property type="protein sequence ID" value="AWB94609.1"/>
    <property type="molecule type" value="Genomic_DNA"/>
</dbReference>
<dbReference type="KEGG" id="agm:DCE93_02125"/>
<name>A0A2S0WTE7_9MICO</name>
<gene>
    <name evidence="2" type="ORF">DCE93_02125</name>
</gene>
<feature type="region of interest" description="Disordered" evidence="1">
    <location>
        <begin position="22"/>
        <end position="45"/>
    </location>
</feature>
<sequence length="197" mass="19969">MASLTVLGFAGCASPGGAVTNAPTTAASQSPTPSPTPTAVAADPDDVSTWVITTDGIGPIERGAPYQEVVAGLPAFETSEWCPWVVELSTEGAASLLLTHPEGGDEVASVWVMGRADEAGVVPASPTTEAGIRLGSALDELTAAYPGLQQVNQTAADSFGYAVGDDTEGYVDFVVEDDVVVLIGVQEVAGVPKEFCG</sequence>
<evidence type="ECO:0000256" key="1">
    <source>
        <dbReference type="SAM" id="MobiDB-lite"/>
    </source>
</evidence>
<reference evidence="2 3" key="1">
    <citation type="submission" date="2018-04" db="EMBL/GenBank/DDBJ databases">
        <authorList>
            <person name="Li J."/>
        </authorList>
    </citation>
    <scope>NUCLEOTIDE SEQUENCE [LARGE SCALE GENOMIC DNA]</scope>
    <source>
        <strain evidence="3">30A</strain>
    </source>
</reference>
<dbReference type="AlphaFoldDB" id="A0A2S0WTE7"/>
<proteinExistence type="predicted"/>
<dbReference type="Proteomes" id="UP000244729">
    <property type="component" value="Chromosome"/>
</dbReference>
<organism evidence="2 3">
    <name type="scientific">Agromyces badenianii</name>
    <dbReference type="NCBI Taxonomy" id="2080742"/>
    <lineage>
        <taxon>Bacteria</taxon>
        <taxon>Bacillati</taxon>
        <taxon>Actinomycetota</taxon>
        <taxon>Actinomycetes</taxon>
        <taxon>Micrococcales</taxon>
        <taxon>Microbacteriaceae</taxon>
        <taxon>Agromyces</taxon>
    </lineage>
</organism>
<protein>
    <submittedName>
        <fullName evidence="2">Uncharacterized protein</fullName>
    </submittedName>
</protein>
<keyword evidence="3" id="KW-1185">Reference proteome</keyword>
<evidence type="ECO:0000313" key="2">
    <source>
        <dbReference type="EMBL" id="AWB94609.1"/>
    </source>
</evidence>
<evidence type="ECO:0000313" key="3">
    <source>
        <dbReference type="Proteomes" id="UP000244729"/>
    </source>
</evidence>
<accession>A0A2S0WTE7</accession>
<feature type="compositionally biased region" description="Low complexity" evidence="1">
    <location>
        <begin position="22"/>
        <end position="42"/>
    </location>
</feature>